<gene>
    <name evidence="3" type="ORF">MBJ925_LOCUS29839</name>
</gene>
<dbReference type="InterPro" id="IPR043502">
    <property type="entry name" value="DNA/RNA_pol_sf"/>
</dbReference>
<organism evidence="3 4">
    <name type="scientific">Rotaria magnacalcarata</name>
    <dbReference type="NCBI Taxonomy" id="392030"/>
    <lineage>
        <taxon>Eukaryota</taxon>
        <taxon>Metazoa</taxon>
        <taxon>Spiralia</taxon>
        <taxon>Gnathifera</taxon>
        <taxon>Rotifera</taxon>
        <taxon>Eurotatoria</taxon>
        <taxon>Bdelloidea</taxon>
        <taxon>Philodinida</taxon>
        <taxon>Philodinidae</taxon>
        <taxon>Rotaria</taxon>
    </lineage>
</organism>
<evidence type="ECO:0000256" key="1">
    <source>
        <dbReference type="SAM" id="Coils"/>
    </source>
</evidence>
<dbReference type="SUPFAM" id="SSF56672">
    <property type="entry name" value="DNA/RNA polymerases"/>
    <property type="match status" value="1"/>
</dbReference>
<sequence length="162" mass="18684">MSPMLFVTCLEDIFRRLNWEEKGIKICGEHLSNLKFADDIILFANDLDALQQMMEELQNESEKAGLKINIDKTKIMINDHAKDNTKITLNNREIEKINSFVYLGQTIGTSRNMEPEINRRIAQGWRQFGKLNKIFKANIPLCLKKKAFGQCILPVMTYGSET</sequence>
<protein>
    <recommendedName>
        <fullName evidence="2">Reverse transcriptase domain-containing protein</fullName>
    </recommendedName>
</protein>
<accession>A0A816X654</accession>
<dbReference type="Pfam" id="PF00078">
    <property type="entry name" value="RVT_1"/>
    <property type="match status" value="1"/>
</dbReference>
<dbReference type="InterPro" id="IPR043128">
    <property type="entry name" value="Rev_trsase/Diguanyl_cyclase"/>
</dbReference>
<feature type="domain" description="Reverse transcriptase" evidence="2">
    <location>
        <begin position="1"/>
        <end position="107"/>
    </location>
</feature>
<dbReference type="EMBL" id="CAJNRE010016017">
    <property type="protein sequence ID" value="CAF2142901.1"/>
    <property type="molecule type" value="Genomic_DNA"/>
</dbReference>
<name>A0A816X654_9BILA</name>
<evidence type="ECO:0000313" key="3">
    <source>
        <dbReference type="EMBL" id="CAF2142901.1"/>
    </source>
</evidence>
<dbReference type="PANTHER" id="PTHR47027:SF20">
    <property type="entry name" value="REVERSE TRANSCRIPTASE-LIKE PROTEIN WITH RNA-DIRECTED DNA POLYMERASE DOMAIN"/>
    <property type="match status" value="1"/>
</dbReference>
<dbReference type="InterPro" id="IPR000477">
    <property type="entry name" value="RT_dom"/>
</dbReference>
<dbReference type="AlphaFoldDB" id="A0A816X654"/>
<feature type="coiled-coil region" evidence="1">
    <location>
        <begin position="40"/>
        <end position="67"/>
    </location>
</feature>
<evidence type="ECO:0000313" key="4">
    <source>
        <dbReference type="Proteomes" id="UP000663824"/>
    </source>
</evidence>
<dbReference type="PROSITE" id="PS50878">
    <property type="entry name" value="RT_POL"/>
    <property type="match status" value="1"/>
</dbReference>
<dbReference type="Gene3D" id="3.30.70.270">
    <property type="match status" value="1"/>
</dbReference>
<dbReference type="PANTHER" id="PTHR47027">
    <property type="entry name" value="REVERSE TRANSCRIPTASE DOMAIN-CONTAINING PROTEIN"/>
    <property type="match status" value="1"/>
</dbReference>
<proteinExistence type="predicted"/>
<reference evidence="3" key="1">
    <citation type="submission" date="2021-02" db="EMBL/GenBank/DDBJ databases">
        <authorList>
            <person name="Nowell W R."/>
        </authorList>
    </citation>
    <scope>NUCLEOTIDE SEQUENCE</scope>
</reference>
<comment type="caution">
    <text evidence="3">The sequence shown here is derived from an EMBL/GenBank/DDBJ whole genome shotgun (WGS) entry which is preliminary data.</text>
</comment>
<evidence type="ECO:0000259" key="2">
    <source>
        <dbReference type="PROSITE" id="PS50878"/>
    </source>
</evidence>
<keyword evidence="1" id="KW-0175">Coiled coil</keyword>
<dbReference type="Proteomes" id="UP000663824">
    <property type="component" value="Unassembled WGS sequence"/>
</dbReference>